<keyword evidence="5" id="KW-1185">Reference proteome</keyword>
<feature type="chain" id="PRO_5028889058" evidence="3">
    <location>
        <begin position="19"/>
        <end position="380"/>
    </location>
</feature>
<name>A0A7D4PX24_9SPHI</name>
<dbReference type="Pfam" id="PF10282">
    <property type="entry name" value="Lactonase"/>
    <property type="match status" value="1"/>
</dbReference>
<dbReference type="SUPFAM" id="SSF51004">
    <property type="entry name" value="C-terminal (heme d1) domain of cytochrome cd1-nitrite reductase"/>
    <property type="match status" value="1"/>
</dbReference>
<feature type="signal peptide" evidence="3">
    <location>
        <begin position="1"/>
        <end position="18"/>
    </location>
</feature>
<dbReference type="PANTHER" id="PTHR30344:SF1">
    <property type="entry name" value="6-PHOSPHOGLUCONOLACTONASE"/>
    <property type="match status" value="1"/>
</dbReference>
<protein>
    <submittedName>
        <fullName evidence="4">Lactonase family protein</fullName>
    </submittedName>
</protein>
<proteinExistence type="inferred from homology"/>
<dbReference type="EMBL" id="CP054139">
    <property type="protein sequence ID" value="QKJ32183.1"/>
    <property type="molecule type" value="Genomic_DNA"/>
</dbReference>
<reference evidence="4 5" key="1">
    <citation type="submission" date="2020-05" db="EMBL/GenBank/DDBJ databases">
        <title>Mucilaginibacter mali sp. nov.</title>
        <authorList>
            <person name="Kim H.S."/>
            <person name="Lee K.C."/>
            <person name="Suh M.K."/>
            <person name="Kim J.-S."/>
            <person name="Han K.-I."/>
            <person name="Eom M.K."/>
            <person name="Shin Y.K."/>
            <person name="Lee J.-S."/>
        </authorList>
    </citation>
    <scope>NUCLEOTIDE SEQUENCE [LARGE SCALE GENOMIC DNA]</scope>
    <source>
        <strain evidence="4 5">G2-14</strain>
    </source>
</reference>
<dbReference type="RefSeq" id="WP_173416834.1">
    <property type="nucleotide sequence ID" value="NZ_CP054139.1"/>
</dbReference>
<dbReference type="GO" id="GO:0017057">
    <property type="term" value="F:6-phosphogluconolactonase activity"/>
    <property type="evidence" value="ECO:0007669"/>
    <property type="project" value="TreeGrafter"/>
</dbReference>
<evidence type="ECO:0000256" key="1">
    <source>
        <dbReference type="ARBA" id="ARBA00005564"/>
    </source>
</evidence>
<dbReference type="KEGG" id="mmab:HQ865_21260"/>
<dbReference type="Proteomes" id="UP000505355">
    <property type="component" value="Chromosome"/>
</dbReference>
<dbReference type="GO" id="GO:0006006">
    <property type="term" value="P:glucose metabolic process"/>
    <property type="evidence" value="ECO:0007669"/>
    <property type="project" value="UniProtKB-KW"/>
</dbReference>
<sequence length="380" mass="41428">MKKLMLLPVMLLAAGVFAQKKDNTPKTYDLIIGGYTTGTNKGISVFRFYTETGRTAYLTQVEGIDNPSYLCISKNNKFVYSVNEVGNDRKGSVTAFSFEPKVGTIAVINKQPTTGAGPCYISVDKAQKHVFVANYAGGSLSVLPVAKDGSLMPVVQTIQDEGHGPNKDRQEKPHVHTAVLSPDEKYLLYTDLGTDKLNFYRYKPGADQPLVAADPSSLSVVGGHGPRHIDFTPDKKYMYLITEMGGVIYVYDYDGPKSKQLEAISLVADGFKGAVGAADIHVSPDGKFLYATNRGDANEIVVFSINPDNGRLTFVERKSSMGKTPRNFVIDPTGGYLLVANQNSDDIYVYRINKQTGKLTLTNSKINFGNPSCLKFTAAE</sequence>
<dbReference type="PANTHER" id="PTHR30344">
    <property type="entry name" value="6-PHOSPHOGLUCONOLACTONASE-RELATED"/>
    <property type="match status" value="1"/>
</dbReference>
<dbReference type="Gene3D" id="2.130.10.10">
    <property type="entry name" value="YVTN repeat-like/Quinoprotein amine dehydrogenase"/>
    <property type="match status" value="1"/>
</dbReference>
<evidence type="ECO:0000313" key="5">
    <source>
        <dbReference type="Proteomes" id="UP000505355"/>
    </source>
</evidence>
<dbReference type="InterPro" id="IPR019405">
    <property type="entry name" value="Lactonase_7-beta_prop"/>
</dbReference>
<dbReference type="AlphaFoldDB" id="A0A7D4PX24"/>
<dbReference type="FunFam" id="2.130.10.10:FF:000306">
    <property type="entry name" value="3-carboxymuconate cyclase"/>
    <property type="match status" value="1"/>
</dbReference>
<organism evidence="4 5">
    <name type="scientific">Mucilaginibacter mali</name>
    <dbReference type="NCBI Taxonomy" id="2740462"/>
    <lineage>
        <taxon>Bacteria</taxon>
        <taxon>Pseudomonadati</taxon>
        <taxon>Bacteroidota</taxon>
        <taxon>Sphingobacteriia</taxon>
        <taxon>Sphingobacteriales</taxon>
        <taxon>Sphingobacteriaceae</taxon>
        <taxon>Mucilaginibacter</taxon>
    </lineage>
</organism>
<dbReference type="GO" id="GO:0005829">
    <property type="term" value="C:cytosol"/>
    <property type="evidence" value="ECO:0007669"/>
    <property type="project" value="TreeGrafter"/>
</dbReference>
<dbReference type="InterPro" id="IPR011048">
    <property type="entry name" value="Haem_d1_sf"/>
</dbReference>
<dbReference type="InterPro" id="IPR050282">
    <property type="entry name" value="Cycloisomerase_2"/>
</dbReference>
<evidence type="ECO:0000256" key="3">
    <source>
        <dbReference type="SAM" id="SignalP"/>
    </source>
</evidence>
<evidence type="ECO:0000313" key="4">
    <source>
        <dbReference type="EMBL" id="QKJ32183.1"/>
    </source>
</evidence>
<keyword evidence="3" id="KW-0732">Signal</keyword>
<keyword evidence="2" id="KW-0119">Carbohydrate metabolism</keyword>
<keyword evidence="2" id="KW-0313">Glucose metabolism</keyword>
<evidence type="ECO:0000256" key="2">
    <source>
        <dbReference type="ARBA" id="ARBA00022526"/>
    </source>
</evidence>
<accession>A0A7D4PX24</accession>
<gene>
    <name evidence="4" type="ORF">HQ865_21260</name>
</gene>
<comment type="similarity">
    <text evidence="1">Belongs to the cycloisomerase 2 family.</text>
</comment>
<dbReference type="InterPro" id="IPR015943">
    <property type="entry name" value="WD40/YVTN_repeat-like_dom_sf"/>
</dbReference>